<dbReference type="AlphaFoldDB" id="Q1JW00"/>
<organism evidence="9 10">
    <name type="scientific">Desulfuromonas acetoxidans (strain DSM 684 / 11070)</name>
    <dbReference type="NCBI Taxonomy" id="281689"/>
    <lineage>
        <taxon>Bacteria</taxon>
        <taxon>Pseudomonadati</taxon>
        <taxon>Thermodesulfobacteriota</taxon>
        <taxon>Desulfuromonadia</taxon>
        <taxon>Desulfuromonadales</taxon>
        <taxon>Desulfuromonadaceae</taxon>
        <taxon>Desulfuromonas</taxon>
    </lineage>
</organism>
<dbReference type="InterPro" id="IPR008331">
    <property type="entry name" value="Ferritin_DPS_dom"/>
</dbReference>
<dbReference type="PANTHER" id="PTHR11431">
    <property type="entry name" value="FERRITIN"/>
    <property type="match status" value="1"/>
</dbReference>
<protein>
    <recommendedName>
        <fullName evidence="7">Ferritin</fullName>
        <ecNumber evidence="7">1.16.3.2</ecNumber>
    </recommendedName>
</protein>
<sequence length="168" mass="19376">MISDSMTKALNEQMNFEFYSANIYLSLSAYCNFKGLDGFANWFYNQYQEEMIHAMKFYHYILDQSQPVELDQCPKPENDFGTPLEMFQTTLGHEQEVTKRIYSLVDLALDERDHGTNSFLQWFVTEQVEEEATVNSIIDKLKLVEGTGNGIFMLNNELGQRQAPAATV</sequence>
<dbReference type="InterPro" id="IPR012347">
    <property type="entry name" value="Ferritin-like"/>
</dbReference>
<dbReference type="RefSeq" id="WP_006002785.1">
    <property type="nucleotide sequence ID" value="NZ_AAEW02000028.1"/>
</dbReference>
<feature type="binding site" evidence="6">
    <location>
        <position position="53"/>
    </location>
    <ligand>
        <name>Fe cation</name>
        <dbReference type="ChEBI" id="CHEBI:24875"/>
        <label>1</label>
    </ligand>
</feature>
<feature type="binding site" evidence="6">
    <location>
        <position position="127"/>
    </location>
    <ligand>
        <name>Fe cation</name>
        <dbReference type="ChEBI" id="CHEBI:24875"/>
        <label>1</label>
    </ligand>
</feature>
<dbReference type="PROSITE" id="PS50905">
    <property type="entry name" value="FERRITIN_LIKE"/>
    <property type="match status" value="1"/>
</dbReference>
<accession>Q1JW00</accession>
<comment type="caution">
    <text evidence="9">The sequence shown here is derived from an EMBL/GenBank/DDBJ whole genome shotgun (WGS) entry which is preliminary data.</text>
</comment>
<dbReference type="GO" id="GO:0042802">
    <property type="term" value="F:identical protein binding"/>
    <property type="evidence" value="ECO:0007669"/>
    <property type="project" value="UniProtKB-ARBA"/>
</dbReference>
<dbReference type="GO" id="GO:0008198">
    <property type="term" value="F:ferrous iron binding"/>
    <property type="evidence" value="ECO:0007669"/>
    <property type="project" value="TreeGrafter"/>
</dbReference>
<dbReference type="CDD" id="cd01055">
    <property type="entry name" value="Nonheme_Ferritin"/>
    <property type="match status" value="1"/>
</dbReference>
<dbReference type="PANTHER" id="PTHR11431:SF127">
    <property type="entry name" value="BACTERIAL NON-HEME FERRITIN"/>
    <property type="match status" value="1"/>
</dbReference>
<keyword evidence="5 6" id="KW-0408">Iron</keyword>
<dbReference type="FunFam" id="1.20.1260.10:FF:000001">
    <property type="entry name" value="Non-heme ferritin"/>
    <property type="match status" value="1"/>
</dbReference>
<dbReference type="Proteomes" id="UP000005695">
    <property type="component" value="Unassembled WGS sequence"/>
</dbReference>
<dbReference type="GO" id="GO:0006826">
    <property type="term" value="P:iron ion transport"/>
    <property type="evidence" value="ECO:0007669"/>
    <property type="project" value="InterPro"/>
</dbReference>
<dbReference type="InterPro" id="IPR001519">
    <property type="entry name" value="Ferritin"/>
</dbReference>
<dbReference type="GO" id="GO:0006879">
    <property type="term" value="P:intracellular iron ion homeostasis"/>
    <property type="evidence" value="ECO:0007669"/>
    <property type="project" value="UniProtKB-KW"/>
</dbReference>
<keyword evidence="2 7" id="KW-0409">Iron storage</keyword>
<dbReference type="EC" id="1.16.3.2" evidence="7"/>
<evidence type="ECO:0000256" key="3">
    <source>
        <dbReference type="ARBA" id="ARBA00022723"/>
    </source>
</evidence>
<evidence type="ECO:0000256" key="2">
    <source>
        <dbReference type="ARBA" id="ARBA00022434"/>
    </source>
</evidence>
<dbReference type="GO" id="GO:0008199">
    <property type="term" value="F:ferric iron binding"/>
    <property type="evidence" value="ECO:0007669"/>
    <property type="project" value="InterPro"/>
</dbReference>
<dbReference type="Pfam" id="PF00210">
    <property type="entry name" value="Ferritin"/>
    <property type="match status" value="1"/>
</dbReference>
<comment type="catalytic activity">
    <reaction evidence="7">
        <text>4 Fe(2+) + O2 + 6 H2O = 4 iron(III) oxide-hydroxide + 12 H(+)</text>
        <dbReference type="Rhea" id="RHEA:11972"/>
        <dbReference type="ChEBI" id="CHEBI:15377"/>
        <dbReference type="ChEBI" id="CHEBI:15378"/>
        <dbReference type="ChEBI" id="CHEBI:15379"/>
        <dbReference type="ChEBI" id="CHEBI:29033"/>
        <dbReference type="ChEBI" id="CHEBI:78619"/>
        <dbReference type="EC" id="1.16.3.2"/>
    </reaction>
</comment>
<comment type="similarity">
    <text evidence="1 7">Belongs to the ferritin family. Prokaryotic subfamily.</text>
</comment>
<dbReference type="GO" id="GO:0004322">
    <property type="term" value="F:ferroxidase activity"/>
    <property type="evidence" value="ECO:0007669"/>
    <property type="project" value="TreeGrafter"/>
</dbReference>
<evidence type="ECO:0000313" key="10">
    <source>
        <dbReference type="Proteomes" id="UP000005695"/>
    </source>
</evidence>
<feature type="domain" description="Ferritin-like diiron" evidence="8">
    <location>
        <begin position="1"/>
        <end position="145"/>
    </location>
</feature>
<reference evidence="9" key="1">
    <citation type="submission" date="2006-05" db="EMBL/GenBank/DDBJ databases">
        <title>Annotation of the draft genome assembly of Desulfuromonas acetoxidans DSM 684.</title>
        <authorList>
            <consortium name="US DOE Joint Genome Institute (JGI-ORNL)"/>
            <person name="Larimer F."/>
            <person name="Land M."/>
            <person name="Hauser L."/>
        </authorList>
    </citation>
    <scope>NUCLEOTIDE SEQUENCE [LARGE SCALE GENOMIC DNA]</scope>
    <source>
        <strain evidence="9">DSM 684</strain>
    </source>
</reference>
<feature type="binding site" evidence="6">
    <location>
        <position position="17"/>
    </location>
    <ligand>
        <name>Fe cation</name>
        <dbReference type="ChEBI" id="CHEBI:24875"/>
        <label>1</label>
    </ligand>
</feature>
<evidence type="ECO:0000256" key="1">
    <source>
        <dbReference type="ARBA" id="ARBA00006950"/>
    </source>
</evidence>
<evidence type="ECO:0000256" key="7">
    <source>
        <dbReference type="RuleBase" id="RU361145"/>
    </source>
</evidence>
<name>Q1JW00_DESA6</name>
<comment type="subcellular location">
    <subcellularLocation>
        <location evidence="7">Cytoplasm</location>
    </subcellularLocation>
</comment>
<reference evidence="9" key="2">
    <citation type="submission" date="2006-05" db="EMBL/GenBank/DDBJ databases">
        <title>Sequencing of the draft genome and assembly of Desulfuromonas acetoxidans DSM 684.</title>
        <authorList>
            <consortium name="US DOE Joint Genome Institute (JGI-PGF)"/>
            <person name="Copeland A."/>
            <person name="Lucas S."/>
            <person name="Lapidus A."/>
            <person name="Barry K."/>
            <person name="Detter J.C."/>
            <person name="Glavina del Rio T."/>
            <person name="Hammon N."/>
            <person name="Israni S."/>
            <person name="Dalin E."/>
            <person name="Tice H."/>
            <person name="Bruce D."/>
            <person name="Pitluck S."/>
            <person name="Richardson P."/>
        </authorList>
    </citation>
    <scope>NUCLEOTIDE SEQUENCE [LARGE SCALE GENOMIC DNA]</scope>
    <source>
        <strain evidence="9">DSM 684</strain>
    </source>
</reference>
<feature type="binding site" evidence="6">
    <location>
        <position position="94"/>
    </location>
    <ligand>
        <name>Fe cation</name>
        <dbReference type="ChEBI" id="CHEBI:24875"/>
        <label>1</label>
    </ligand>
</feature>
<dbReference type="EMBL" id="AAEW02000028">
    <property type="protein sequence ID" value="EAT14405.1"/>
    <property type="molecule type" value="Genomic_DNA"/>
</dbReference>
<evidence type="ECO:0000259" key="8">
    <source>
        <dbReference type="PROSITE" id="PS50905"/>
    </source>
</evidence>
<evidence type="ECO:0000256" key="5">
    <source>
        <dbReference type="ARBA" id="ARBA00023004"/>
    </source>
</evidence>
<proteinExistence type="inferred from homology"/>
<comment type="function">
    <text evidence="7">Iron-storage protein.</text>
</comment>
<feature type="binding site" evidence="6">
    <location>
        <position position="50"/>
    </location>
    <ligand>
        <name>Fe cation</name>
        <dbReference type="ChEBI" id="CHEBI:24875"/>
        <label>1</label>
    </ligand>
</feature>
<dbReference type="GO" id="GO:0005829">
    <property type="term" value="C:cytosol"/>
    <property type="evidence" value="ECO:0007669"/>
    <property type="project" value="TreeGrafter"/>
</dbReference>
<keyword evidence="4" id="KW-0560">Oxidoreductase</keyword>
<dbReference type="OrthoDB" id="9801481at2"/>
<evidence type="ECO:0000256" key="6">
    <source>
        <dbReference type="PIRSR" id="PIRSR601519-1"/>
    </source>
</evidence>
<dbReference type="Gene3D" id="1.20.1260.10">
    <property type="match status" value="1"/>
</dbReference>
<evidence type="ECO:0000256" key="4">
    <source>
        <dbReference type="ARBA" id="ARBA00023002"/>
    </source>
</evidence>
<dbReference type="SUPFAM" id="SSF47240">
    <property type="entry name" value="Ferritin-like"/>
    <property type="match status" value="1"/>
</dbReference>
<evidence type="ECO:0000313" key="9">
    <source>
        <dbReference type="EMBL" id="EAT14405.1"/>
    </source>
</evidence>
<gene>
    <name evidence="9" type="ORF">Dace_0166</name>
</gene>
<dbReference type="InterPro" id="IPR009078">
    <property type="entry name" value="Ferritin-like_SF"/>
</dbReference>
<dbReference type="InterPro" id="IPR041719">
    <property type="entry name" value="Ferritin_prok"/>
</dbReference>
<keyword evidence="7" id="KW-0963">Cytoplasm</keyword>
<keyword evidence="3 6" id="KW-0479">Metal-binding</keyword>
<keyword evidence="10" id="KW-1185">Reference proteome</keyword>
<dbReference type="InterPro" id="IPR009040">
    <property type="entry name" value="Ferritin-like_diiron"/>
</dbReference>